<protein>
    <submittedName>
        <fullName evidence="1">Uncharacterized protein</fullName>
    </submittedName>
</protein>
<comment type="caution">
    <text evidence="1">The sequence shown here is derived from an EMBL/GenBank/DDBJ whole genome shotgun (WGS) entry which is preliminary data.</text>
</comment>
<proteinExistence type="predicted"/>
<keyword evidence="2" id="KW-1185">Reference proteome</keyword>
<reference evidence="2" key="1">
    <citation type="journal article" date="2022" name="Mol. Ecol. Resour.">
        <title>The genomes of chicory, endive, great burdock and yacon provide insights into Asteraceae palaeo-polyploidization history and plant inulin production.</title>
        <authorList>
            <person name="Fan W."/>
            <person name="Wang S."/>
            <person name="Wang H."/>
            <person name="Wang A."/>
            <person name="Jiang F."/>
            <person name="Liu H."/>
            <person name="Zhao H."/>
            <person name="Xu D."/>
            <person name="Zhang Y."/>
        </authorList>
    </citation>
    <scope>NUCLEOTIDE SEQUENCE [LARGE SCALE GENOMIC DNA]</scope>
    <source>
        <strain evidence="2">cv. Yunnan</strain>
    </source>
</reference>
<evidence type="ECO:0000313" key="1">
    <source>
        <dbReference type="EMBL" id="KAI3819439.1"/>
    </source>
</evidence>
<reference evidence="1 2" key="2">
    <citation type="journal article" date="2022" name="Mol. Ecol. Resour.">
        <title>The genomes of chicory, endive, great burdock and yacon provide insights into Asteraceae paleo-polyploidization history and plant inulin production.</title>
        <authorList>
            <person name="Fan W."/>
            <person name="Wang S."/>
            <person name="Wang H."/>
            <person name="Wang A."/>
            <person name="Jiang F."/>
            <person name="Liu H."/>
            <person name="Zhao H."/>
            <person name="Xu D."/>
            <person name="Zhang Y."/>
        </authorList>
    </citation>
    <scope>NUCLEOTIDE SEQUENCE [LARGE SCALE GENOMIC DNA]</scope>
    <source>
        <strain evidence="2">cv. Yunnan</strain>
        <tissue evidence="1">Leaves</tissue>
    </source>
</reference>
<sequence length="220" mass="25424">MDDSIASSDTNSGIRAASFKGGDRGETSCRNTHGSIRVRSNTNGEDEDQDLVFASGLRVFRVNPLAKGTYLESHKESPDQTDEGFRQQIWDYVIQKTGNPQEELNLVTEGGYIKSCTGKKLELIAIKLGFDWCIADELRLIYVHYVDLLGWFYETMRDEINMNDNEEWELVQCKEWERKKWKRRRVCVIKDFPPSCGPTNLVNRNQARNRTRRIGTRKSH</sequence>
<evidence type="ECO:0000313" key="2">
    <source>
        <dbReference type="Proteomes" id="UP001056120"/>
    </source>
</evidence>
<gene>
    <name evidence="1" type="ORF">L1987_13275</name>
</gene>
<accession>A0ACB9JGX1</accession>
<name>A0ACB9JGX1_9ASTR</name>
<dbReference type="EMBL" id="CM042021">
    <property type="protein sequence ID" value="KAI3819439.1"/>
    <property type="molecule type" value="Genomic_DNA"/>
</dbReference>
<organism evidence="1 2">
    <name type="scientific">Smallanthus sonchifolius</name>
    <dbReference type="NCBI Taxonomy" id="185202"/>
    <lineage>
        <taxon>Eukaryota</taxon>
        <taxon>Viridiplantae</taxon>
        <taxon>Streptophyta</taxon>
        <taxon>Embryophyta</taxon>
        <taxon>Tracheophyta</taxon>
        <taxon>Spermatophyta</taxon>
        <taxon>Magnoliopsida</taxon>
        <taxon>eudicotyledons</taxon>
        <taxon>Gunneridae</taxon>
        <taxon>Pentapetalae</taxon>
        <taxon>asterids</taxon>
        <taxon>campanulids</taxon>
        <taxon>Asterales</taxon>
        <taxon>Asteraceae</taxon>
        <taxon>Asteroideae</taxon>
        <taxon>Heliantheae alliance</taxon>
        <taxon>Millerieae</taxon>
        <taxon>Smallanthus</taxon>
    </lineage>
</organism>
<dbReference type="Proteomes" id="UP001056120">
    <property type="component" value="Linkage Group LG04"/>
</dbReference>